<feature type="transmembrane region" description="Helical" evidence="2">
    <location>
        <begin position="139"/>
        <end position="167"/>
    </location>
</feature>
<dbReference type="GO" id="GO:0008444">
    <property type="term" value="F:CDP-diacylglycerol-glycerol-3-phosphate 3-phosphatidyltransferase activity"/>
    <property type="evidence" value="ECO:0007669"/>
    <property type="project" value="UniProtKB-EC"/>
</dbReference>
<proteinExistence type="predicted"/>
<dbReference type="GO" id="GO:0016020">
    <property type="term" value="C:membrane"/>
    <property type="evidence" value="ECO:0007669"/>
    <property type="project" value="InterPro"/>
</dbReference>
<dbReference type="GO" id="GO:0008654">
    <property type="term" value="P:phospholipid biosynthetic process"/>
    <property type="evidence" value="ECO:0007669"/>
    <property type="project" value="InterPro"/>
</dbReference>
<name>A0A6J4II65_9ACTN</name>
<gene>
    <name evidence="3" type="ORF">AVDCRST_MAG50-2244</name>
</gene>
<dbReference type="Pfam" id="PF01066">
    <property type="entry name" value="CDP-OH_P_transf"/>
    <property type="match status" value="1"/>
</dbReference>
<evidence type="ECO:0000256" key="2">
    <source>
        <dbReference type="SAM" id="Phobius"/>
    </source>
</evidence>
<reference evidence="3" key="1">
    <citation type="submission" date="2020-02" db="EMBL/GenBank/DDBJ databases">
        <authorList>
            <person name="Meier V. D."/>
        </authorList>
    </citation>
    <scope>NUCLEOTIDE SEQUENCE</scope>
    <source>
        <strain evidence="3">AVDCRST_MAG50</strain>
    </source>
</reference>
<dbReference type="Gene3D" id="1.20.120.1760">
    <property type="match status" value="1"/>
</dbReference>
<evidence type="ECO:0000313" key="3">
    <source>
        <dbReference type="EMBL" id="CAA9251168.1"/>
    </source>
</evidence>
<feature type="compositionally biased region" description="Basic residues" evidence="1">
    <location>
        <begin position="226"/>
        <end position="237"/>
    </location>
</feature>
<feature type="region of interest" description="Disordered" evidence="1">
    <location>
        <begin position="212"/>
        <end position="237"/>
    </location>
</feature>
<feature type="transmembrane region" description="Helical" evidence="2">
    <location>
        <begin position="83"/>
        <end position="108"/>
    </location>
</feature>
<keyword evidence="3" id="KW-0808">Transferase</keyword>
<accession>A0A6J4II65</accession>
<keyword evidence="2" id="KW-0812">Transmembrane</keyword>
<keyword evidence="2" id="KW-1133">Transmembrane helix</keyword>
<sequence length="237" mass="25103">MKPVGSALHRAGVTADQLTGAGLAMAGVAAVVIGSGHLRWGVVLLALAAVPDLLDGAVAKVAGTSSPRGAFFDSVADRVTDTLILGGIAWHLAITDGGLAPMLAFAVLGSSTLISYERAKAEALGYAAKGGLMERAERIIAIGIGLAFPVLLQPILWLMLALTLFTAGQRFLKVWRQASVARPIERSDTRAAVRFRAWRDATAERSTDWTSGAMWRARREGPRTGRSTHRRAGARRP</sequence>
<dbReference type="EMBL" id="CADCTF010000109">
    <property type="protein sequence ID" value="CAA9251168.1"/>
    <property type="molecule type" value="Genomic_DNA"/>
</dbReference>
<dbReference type="AlphaFoldDB" id="A0A6J4II65"/>
<dbReference type="InterPro" id="IPR000462">
    <property type="entry name" value="CDP-OH_P_trans"/>
</dbReference>
<protein>
    <submittedName>
        <fullName evidence="3">CDP-diacylglycerol--glycerol-3-phosphate 3-phosphatidyltransferase</fullName>
        <ecNumber evidence="3">2.7.8.5</ecNumber>
    </submittedName>
</protein>
<evidence type="ECO:0000256" key="1">
    <source>
        <dbReference type="SAM" id="MobiDB-lite"/>
    </source>
</evidence>
<dbReference type="InterPro" id="IPR043130">
    <property type="entry name" value="CDP-OH_PTrfase_TM_dom"/>
</dbReference>
<keyword evidence="2" id="KW-0472">Membrane</keyword>
<feature type="transmembrane region" description="Helical" evidence="2">
    <location>
        <begin position="12"/>
        <end position="34"/>
    </location>
</feature>
<organism evidence="3">
    <name type="scientific">uncultured Acidimicrobiales bacterium</name>
    <dbReference type="NCBI Taxonomy" id="310071"/>
    <lineage>
        <taxon>Bacteria</taxon>
        <taxon>Bacillati</taxon>
        <taxon>Actinomycetota</taxon>
        <taxon>Acidimicrobiia</taxon>
        <taxon>Acidimicrobiales</taxon>
        <taxon>environmental samples</taxon>
    </lineage>
</organism>
<dbReference type="EC" id="2.7.8.5" evidence="3"/>